<proteinExistence type="inferred from homology"/>
<dbReference type="AlphaFoldDB" id="G8YDN5"/>
<dbReference type="eggNOG" id="ENOG502S3UF">
    <property type="taxonomic scope" value="Eukaryota"/>
</dbReference>
<dbReference type="Gene3D" id="1.10.287.370">
    <property type="match status" value="1"/>
</dbReference>
<dbReference type="GO" id="GO:0016272">
    <property type="term" value="C:prefoldin complex"/>
    <property type="evidence" value="ECO:0007669"/>
    <property type="project" value="InterPro"/>
</dbReference>
<dbReference type="EMBL" id="FO082050">
    <property type="protein sequence ID" value="CCE83066.1"/>
    <property type="molecule type" value="Genomic_DNA"/>
</dbReference>
<sequence>MSINPEALQKLLLEMDNQLNGSRAELSMCNLQMDRINVNLNIIQQTDKALHNLCDIEKNEKVWKGVGKCFLQEDVSDHLNDMSTDAKKFKESKSNLDKKKHYLETTIEKTVDNMSNIVGRKA</sequence>
<dbReference type="SUPFAM" id="SSF46579">
    <property type="entry name" value="Prefoldin"/>
    <property type="match status" value="1"/>
</dbReference>
<dbReference type="InParanoid" id="G8YDN5"/>
<dbReference type="OMA" id="MSMSEGQ"/>
<evidence type="ECO:0000256" key="2">
    <source>
        <dbReference type="ARBA" id="ARBA00023186"/>
    </source>
</evidence>
<accession>G8YDN5</accession>
<dbReference type="Proteomes" id="UP000005222">
    <property type="component" value="Chromosome J"/>
</dbReference>
<dbReference type="GO" id="GO:0005737">
    <property type="term" value="C:cytoplasm"/>
    <property type="evidence" value="ECO:0007669"/>
    <property type="project" value="TreeGrafter"/>
</dbReference>
<dbReference type="PANTHER" id="PTHR20903:SF0">
    <property type="entry name" value="PREFOLDIN SUBUNIT 1"/>
    <property type="match status" value="1"/>
</dbReference>
<dbReference type="InterPro" id="IPR002777">
    <property type="entry name" value="PFD_beta-like"/>
</dbReference>
<dbReference type="GO" id="GO:0051082">
    <property type="term" value="F:unfolded protein binding"/>
    <property type="evidence" value="ECO:0007669"/>
    <property type="project" value="InterPro"/>
</dbReference>
<keyword evidence="4" id="KW-1185">Reference proteome</keyword>
<evidence type="ECO:0000313" key="3">
    <source>
        <dbReference type="EMBL" id="CCE83066.1"/>
    </source>
</evidence>
<name>G8YDN5_PICSO</name>
<dbReference type="HOGENOM" id="CLU_122140_1_0_1"/>
<organism evidence="3 4">
    <name type="scientific">Pichia sorbitophila (strain ATCC MYA-4447 / BCRC 22081 / CBS 7064 / NBRC 10061 / NRRL Y-12695)</name>
    <name type="common">Hybrid yeast</name>
    <dbReference type="NCBI Taxonomy" id="559304"/>
    <lineage>
        <taxon>Eukaryota</taxon>
        <taxon>Fungi</taxon>
        <taxon>Dikarya</taxon>
        <taxon>Ascomycota</taxon>
        <taxon>Saccharomycotina</taxon>
        <taxon>Pichiomycetes</taxon>
        <taxon>Debaryomycetaceae</taxon>
        <taxon>Millerozyma</taxon>
    </lineage>
</organism>
<dbReference type="OrthoDB" id="2015447at2759"/>
<dbReference type="STRING" id="559304.G8YDN5"/>
<keyword evidence="2" id="KW-0143">Chaperone</keyword>
<dbReference type="InterPro" id="IPR009053">
    <property type="entry name" value="Prefoldin"/>
</dbReference>
<evidence type="ECO:0000313" key="4">
    <source>
        <dbReference type="Proteomes" id="UP000005222"/>
    </source>
</evidence>
<protein>
    <submittedName>
        <fullName evidence="3">Piso0_002841 protein</fullName>
    </submittedName>
</protein>
<dbReference type="PANTHER" id="PTHR20903">
    <property type="entry name" value="PREFOLDIN SUBUNIT 1-RELATED"/>
    <property type="match status" value="1"/>
</dbReference>
<dbReference type="FunCoup" id="G8YDN5">
    <property type="interactions" value="170"/>
</dbReference>
<gene>
    <name evidence="3" type="primary">Piso0_002841</name>
    <name evidence="3" type="ORF">GNLVRS01_PISO0J20755g</name>
</gene>
<evidence type="ECO:0000256" key="1">
    <source>
        <dbReference type="ARBA" id="ARBA00008045"/>
    </source>
</evidence>
<reference evidence="3 4" key="1">
    <citation type="journal article" date="2012" name="G3 (Bethesda)">
        <title>Pichia sorbitophila, an interspecies yeast hybrid reveals early steps of genome resolution following polyploidization.</title>
        <authorList>
            <person name="Leh Louis V."/>
            <person name="Despons L."/>
            <person name="Friedrich A."/>
            <person name="Martin T."/>
            <person name="Durrens P."/>
            <person name="Casaregola S."/>
            <person name="Neuveglise C."/>
            <person name="Fairhead C."/>
            <person name="Marck C."/>
            <person name="Cruz J.A."/>
            <person name="Straub M.L."/>
            <person name="Kugler V."/>
            <person name="Sacerdot C."/>
            <person name="Uzunov Z."/>
            <person name="Thierry A."/>
            <person name="Weiss S."/>
            <person name="Bleykasten C."/>
            <person name="De Montigny J."/>
            <person name="Jacques N."/>
            <person name="Jung P."/>
            <person name="Lemaire M."/>
            <person name="Mallet S."/>
            <person name="Morel G."/>
            <person name="Richard G.F."/>
            <person name="Sarkar A."/>
            <person name="Savel G."/>
            <person name="Schacherer J."/>
            <person name="Seret M.L."/>
            <person name="Talla E."/>
            <person name="Samson G."/>
            <person name="Jubin C."/>
            <person name="Poulain J."/>
            <person name="Vacherie B."/>
            <person name="Barbe V."/>
            <person name="Pelletier E."/>
            <person name="Sherman D.J."/>
            <person name="Westhof E."/>
            <person name="Weissenbach J."/>
            <person name="Baret P.V."/>
            <person name="Wincker P."/>
            <person name="Gaillardin C."/>
            <person name="Dujon B."/>
            <person name="Souciet J.L."/>
        </authorList>
    </citation>
    <scope>NUCLEOTIDE SEQUENCE [LARGE SCALE GENOMIC DNA]</scope>
    <source>
        <strain evidence="4">ATCC MYA-4447 / BCRC 22081 / CBS 7064 / NBRC 10061 / NRRL Y-12695</strain>
    </source>
</reference>
<dbReference type="GO" id="GO:0044183">
    <property type="term" value="F:protein folding chaperone"/>
    <property type="evidence" value="ECO:0007669"/>
    <property type="project" value="TreeGrafter"/>
</dbReference>
<dbReference type="Pfam" id="PF01920">
    <property type="entry name" value="Prefoldin_2"/>
    <property type="match status" value="1"/>
</dbReference>
<comment type="similarity">
    <text evidence="1">Belongs to the prefoldin subunit beta family.</text>
</comment>